<organism evidence="4 5">
    <name type="scientific">Jeotgalibacillus terrae</name>
    <dbReference type="NCBI Taxonomy" id="587735"/>
    <lineage>
        <taxon>Bacteria</taxon>
        <taxon>Bacillati</taxon>
        <taxon>Bacillota</taxon>
        <taxon>Bacilli</taxon>
        <taxon>Bacillales</taxon>
        <taxon>Caryophanaceae</taxon>
        <taxon>Jeotgalibacillus</taxon>
    </lineage>
</organism>
<evidence type="ECO:0000256" key="1">
    <source>
        <dbReference type="ARBA" id="ARBA00023125"/>
    </source>
</evidence>
<dbReference type="PANTHER" id="PTHR30055:SF200">
    <property type="entry name" value="HTH-TYPE TRANSCRIPTIONAL REPRESSOR BDCR"/>
    <property type="match status" value="1"/>
</dbReference>
<dbReference type="PROSITE" id="PS50977">
    <property type="entry name" value="HTH_TETR_2"/>
    <property type="match status" value="1"/>
</dbReference>
<dbReference type="PANTHER" id="PTHR30055">
    <property type="entry name" value="HTH-TYPE TRANSCRIPTIONAL REGULATOR RUTR"/>
    <property type="match status" value="1"/>
</dbReference>
<dbReference type="SUPFAM" id="SSF46689">
    <property type="entry name" value="Homeodomain-like"/>
    <property type="match status" value="1"/>
</dbReference>
<evidence type="ECO:0000256" key="2">
    <source>
        <dbReference type="PROSITE-ProRule" id="PRU00335"/>
    </source>
</evidence>
<dbReference type="Proteomes" id="UP001597561">
    <property type="component" value="Unassembled WGS sequence"/>
</dbReference>
<dbReference type="InterPro" id="IPR009057">
    <property type="entry name" value="Homeodomain-like_sf"/>
</dbReference>
<evidence type="ECO:0000313" key="4">
    <source>
        <dbReference type="EMBL" id="MFD2912194.1"/>
    </source>
</evidence>
<evidence type="ECO:0000313" key="5">
    <source>
        <dbReference type="Proteomes" id="UP001597561"/>
    </source>
</evidence>
<dbReference type="InterPro" id="IPR001647">
    <property type="entry name" value="HTH_TetR"/>
</dbReference>
<feature type="DNA-binding region" description="H-T-H motif" evidence="2">
    <location>
        <begin position="25"/>
        <end position="44"/>
    </location>
</feature>
<dbReference type="Pfam" id="PF00440">
    <property type="entry name" value="TetR_N"/>
    <property type="match status" value="1"/>
</dbReference>
<comment type="caution">
    <text evidence="4">The sequence shown here is derived from an EMBL/GenBank/DDBJ whole genome shotgun (WGS) entry which is preliminary data.</text>
</comment>
<dbReference type="EMBL" id="JBHUPG010000019">
    <property type="protein sequence ID" value="MFD2912194.1"/>
    <property type="molecule type" value="Genomic_DNA"/>
</dbReference>
<sequence length="176" mass="19548">MSKKKQDLLECADGLFYENGFHGVGLKRVVSEAGVALMTLYNHFDSKEDLILEVLSAREKRYFSFLNTAVEEGNTTDKSSFALILGQSHIKWLGTESTNGCMFLRAKEEYAFENEAIVNQAIGHKESIISFLQKHGFAQKEATQLALLFEGATSLAEVVGLEAAADELYILIKKAF</sequence>
<gene>
    <name evidence="4" type="ORF">ACFS5P_09935</name>
</gene>
<dbReference type="PRINTS" id="PR00455">
    <property type="entry name" value="HTHTETR"/>
</dbReference>
<keyword evidence="1 2" id="KW-0238">DNA-binding</keyword>
<dbReference type="RefSeq" id="WP_204728759.1">
    <property type="nucleotide sequence ID" value="NZ_JAFBDK010000005.1"/>
</dbReference>
<accession>A0ABW5ZGT8</accession>
<dbReference type="Gene3D" id="1.10.357.10">
    <property type="entry name" value="Tetracycline Repressor, domain 2"/>
    <property type="match status" value="1"/>
</dbReference>
<protein>
    <submittedName>
        <fullName evidence="4">TetR/AcrR family transcriptional regulator</fullName>
    </submittedName>
</protein>
<reference evidence="5" key="1">
    <citation type="journal article" date="2019" name="Int. J. Syst. Evol. Microbiol.">
        <title>The Global Catalogue of Microorganisms (GCM) 10K type strain sequencing project: providing services to taxonomists for standard genome sequencing and annotation.</title>
        <authorList>
            <consortium name="The Broad Institute Genomics Platform"/>
            <consortium name="The Broad Institute Genome Sequencing Center for Infectious Disease"/>
            <person name="Wu L."/>
            <person name="Ma J."/>
        </authorList>
    </citation>
    <scope>NUCLEOTIDE SEQUENCE [LARGE SCALE GENOMIC DNA]</scope>
    <source>
        <strain evidence="5">KCTC 13528</strain>
    </source>
</reference>
<evidence type="ECO:0000259" key="3">
    <source>
        <dbReference type="PROSITE" id="PS50977"/>
    </source>
</evidence>
<dbReference type="InterPro" id="IPR050109">
    <property type="entry name" value="HTH-type_TetR-like_transc_reg"/>
</dbReference>
<name>A0ABW5ZGT8_9BACL</name>
<keyword evidence="5" id="KW-1185">Reference proteome</keyword>
<feature type="domain" description="HTH tetR-type" evidence="3">
    <location>
        <begin position="2"/>
        <end position="62"/>
    </location>
</feature>
<proteinExistence type="predicted"/>